<keyword evidence="1" id="KW-1133">Transmembrane helix</keyword>
<dbReference type="AlphaFoldDB" id="A0A2S6G078"/>
<protein>
    <submittedName>
        <fullName evidence="3">Uncharacterized protein (DUF58 family)</fullName>
    </submittedName>
</protein>
<reference evidence="3 4" key="1">
    <citation type="submission" date="2018-02" db="EMBL/GenBank/DDBJ databases">
        <title>Genomic Encyclopedia of Archaeal and Bacterial Type Strains, Phase II (KMG-II): from individual species to whole genera.</title>
        <authorList>
            <person name="Goeker M."/>
        </authorList>
    </citation>
    <scope>NUCLEOTIDE SEQUENCE [LARGE SCALE GENOMIC DNA]</scope>
    <source>
        <strain evidence="3 4">DSM 15099</strain>
    </source>
</reference>
<dbReference type="PANTHER" id="PTHR34351">
    <property type="entry name" value="SLR1927 PROTEIN-RELATED"/>
    <property type="match status" value="1"/>
</dbReference>
<feature type="transmembrane region" description="Helical" evidence="1">
    <location>
        <begin position="35"/>
        <end position="56"/>
    </location>
</feature>
<comment type="caution">
    <text evidence="3">The sequence shown here is derived from an EMBL/GenBank/DDBJ whole genome shotgun (WGS) entry which is preliminary data.</text>
</comment>
<proteinExistence type="predicted"/>
<feature type="domain" description="DUF58" evidence="2">
    <location>
        <begin position="199"/>
        <end position="288"/>
    </location>
</feature>
<dbReference type="Proteomes" id="UP000239863">
    <property type="component" value="Unassembled WGS sequence"/>
</dbReference>
<name>A0A2S6G078_9CLOT</name>
<keyword evidence="1" id="KW-0472">Membrane</keyword>
<gene>
    <name evidence="3" type="ORF">BD821_102169</name>
</gene>
<evidence type="ECO:0000313" key="3">
    <source>
        <dbReference type="EMBL" id="PPK49254.1"/>
    </source>
</evidence>
<dbReference type="InterPro" id="IPR002881">
    <property type="entry name" value="DUF58"/>
</dbReference>
<feature type="transmembrane region" description="Helical" evidence="1">
    <location>
        <begin position="12"/>
        <end position="29"/>
    </location>
</feature>
<dbReference type="STRING" id="37659.GCA_000703125_01788"/>
<organism evidence="3 4">
    <name type="scientific">Clostridium algidicarnis DSM 15099</name>
    <dbReference type="NCBI Taxonomy" id="1121295"/>
    <lineage>
        <taxon>Bacteria</taxon>
        <taxon>Bacillati</taxon>
        <taxon>Bacillota</taxon>
        <taxon>Clostridia</taxon>
        <taxon>Eubacteriales</taxon>
        <taxon>Clostridiaceae</taxon>
        <taxon>Clostridium</taxon>
    </lineage>
</organism>
<sequence>MKIDHRVNKINLKFAFLLLITSIYAYIQGGVLSYTILYIFLSIFIIAIITSISYYFSIKVNVELNEDTFYVKDNTNIKLIVSNKGIFKIPYLIIKGKLFSLNEDKYEGEAMSIPHFGVSEYSYCIKFKVRGNYDLKSFTIFISDIFNIINIKKQIKNKDTIKVYPKIYDLEKLMSSKNKFYENAFLKMGLLEDIYSIREMREYREGDNLKRVNWKVSAKANKLVVKNYDALSCKEVIVLLDMNESIYEEDSMSLKEETLIDICISWIMYSLNQNIRVKLYINAKNEEVISVKSKEDFSNLMEFFVGKKSDGVREYNKFIASKSNELRNNPIIMITGKVTGSLIRSLSKINKDKKNITVFYLDKEHTKEDFENLSINGISFVDINLMSKDPHGTYF</sequence>
<evidence type="ECO:0000313" key="4">
    <source>
        <dbReference type="Proteomes" id="UP000239863"/>
    </source>
</evidence>
<evidence type="ECO:0000256" key="1">
    <source>
        <dbReference type="SAM" id="Phobius"/>
    </source>
</evidence>
<keyword evidence="1" id="KW-0812">Transmembrane</keyword>
<accession>A0A2S6G078</accession>
<dbReference type="EMBL" id="PTIS01000002">
    <property type="protein sequence ID" value="PPK49254.1"/>
    <property type="molecule type" value="Genomic_DNA"/>
</dbReference>
<dbReference type="OrthoDB" id="9778037at2"/>
<evidence type="ECO:0000259" key="2">
    <source>
        <dbReference type="Pfam" id="PF01882"/>
    </source>
</evidence>
<dbReference type="Pfam" id="PF01882">
    <property type="entry name" value="DUF58"/>
    <property type="match status" value="1"/>
</dbReference>